<evidence type="ECO:0000313" key="6">
    <source>
        <dbReference type="EMBL" id="RKE93584.1"/>
    </source>
</evidence>
<evidence type="ECO:0000259" key="5">
    <source>
        <dbReference type="PROSITE" id="PS51898"/>
    </source>
</evidence>
<dbReference type="InterPro" id="IPR053876">
    <property type="entry name" value="Phage_int_M"/>
</dbReference>
<dbReference type="InterPro" id="IPR025166">
    <property type="entry name" value="Integrase_DNA_bind_dom"/>
</dbReference>
<keyword evidence="2" id="KW-0229">DNA integration</keyword>
<evidence type="ECO:0000313" key="7">
    <source>
        <dbReference type="Proteomes" id="UP000284407"/>
    </source>
</evidence>
<dbReference type="Gene3D" id="3.30.160.390">
    <property type="entry name" value="Integrase, DNA-binding domain"/>
    <property type="match status" value="1"/>
</dbReference>
<evidence type="ECO:0000256" key="2">
    <source>
        <dbReference type="ARBA" id="ARBA00022908"/>
    </source>
</evidence>
<organism evidence="6 7">
    <name type="scientific">Sulfitobacter guttiformis</name>
    <dbReference type="NCBI Taxonomy" id="74349"/>
    <lineage>
        <taxon>Bacteria</taxon>
        <taxon>Pseudomonadati</taxon>
        <taxon>Pseudomonadota</taxon>
        <taxon>Alphaproteobacteria</taxon>
        <taxon>Rhodobacterales</taxon>
        <taxon>Roseobacteraceae</taxon>
        <taxon>Sulfitobacter</taxon>
    </lineage>
</organism>
<dbReference type="EMBL" id="RAQK01000002">
    <property type="protein sequence ID" value="RKE93584.1"/>
    <property type="molecule type" value="Genomic_DNA"/>
</dbReference>
<evidence type="ECO:0000256" key="4">
    <source>
        <dbReference type="ARBA" id="ARBA00023172"/>
    </source>
</evidence>
<protein>
    <submittedName>
        <fullName evidence="6">Site-specific recombinase XerD</fullName>
    </submittedName>
</protein>
<accession>A0A420DH80</accession>
<dbReference type="GO" id="GO:0015074">
    <property type="term" value="P:DNA integration"/>
    <property type="evidence" value="ECO:0007669"/>
    <property type="project" value="UniProtKB-KW"/>
</dbReference>
<evidence type="ECO:0000256" key="1">
    <source>
        <dbReference type="ARBA" id="ARBA00008857"/>
    </source>
</evidence>
<dbReference type="AlphaFoldDB" id="A0A420DH80"/>
<sequence>MAKVSEKFIERLRPTVARQEIPVEGSAGLYLIVQPSGAMGWAVRYRFDGRPRKMVIGKYPRVSIPDARARAAEVMAEVARGMDVAAVRLEETSPSPAFVTVRMVFGEYGKRKLDHMKSGAVTRREMDRHVVAPWGDRDIKTITRRDVIHLIDEIAEGGKIPTANRTRAYLSAMMGWAADREYIDANPAARMKAYGKEHARDRVMTDDELRSFMTACGKIKGVWGDLGMVLLLTGQRLNEIARMTTDEVMGQTLHLPTDRTKNGRAHDVPLSAPVISILEKRKDLIPENETPGYYFRSAAGTPVSGFSTARMAIDGLMGRDIPRWTFHDLRRTVATRMEGMGIPISVTEAVLNHVSGSKSGIVGIYQRHKYVTEKRDALDRWADELERIRDA</sequence>
<dbReference type="GO" id="GO:0006310">
    <property type="term" value="P:DNA recombination"/>
    <property type="evidence" value="ECO:0007669"/>
    <property type="project" value="UniProtKB-KW"/>
</dbReference>
<feature type="domain" description="Tyr recombinase" evidence="5">
    <location>
        <begin position="199"/>
        <end position="379"/>
    </location>
</feature>
<dbReference type="InterPro" id="IPR050808">
    <property type="entry name" value="Phage_Integrase"/>
</dbReference>
<gene>
    <name evidence="6" type="ORF">C8N30_2661</name>
</gene>
<dbReference type="Pfam" id="PF22022">
    <property type="entry name" value="Phage_int_M"/>
    <property type="match status" value="1"/>
</dbReference>
<dbReference type="Proteomes" id="UP000284407">
    <property type="component" value="Unassembled WGS sequence"/>
</dbReference>
<dbReference type="PANTHER" id="PTHR30629:SF2">
    <property type="entry name" value="PROPHAGE INTEGRASE INTS-RELATED"/>
    <property type="match status" value="1"/>
</dbReference>
<dbReference type="InterPro" id="IPR011010">
    <property type="entry name" value="DNA_brk_join_enz"/>
</dbReference>
<dbReference type="Gene3D" id="1.10.150.130">
    <property type="match status" value="1"/>
</dbReference>
<keyword evidence="7" id="KW-1185">Reference proteome</keyword>
<proteinExistence type="inferred from homology"/>
<dbReference type="Pfam" id="PF13356">
    <property type="entry name" value="Arm-DNA-bind_3"/>
    <property type="match status" value="1"/>
</dbReference>
<dbReference type="InterPro" id="IPR038488">
    <property type="entry name" value="Integrase_DNA-bd_sf"/>
</dbReference>
<comment type="similarity">
    <text evidence="1">Belongs to the 'phage' integrase family.</text>
</comment>
<reference evidence="6 7" key="1">
    <citation type="submission" date="2018-09" db="EMBL/GenBank/DDBJ databases">
        <title>Genomic Encyclopedia of Archaeal and Bacterial Type Strains, Phase II (KMG-II): from individual species to whole genera.</title>
        <authorList>
            <person name="Goeker M."/>
        </authorList>
    </citation>
    <scope>NUCLEOTIDE SEQUENCE [LARGE SCALE GENOMIC DNA]</scope>
    <source>
        <strain evidence="6 7">DSM 11458</strain>
    </source>
</reference>
<dbReference type="SUPFAM" id="SSF56349">
    <property type="entry name" value="DNA breaking-rejoining enzymes"/>
    <property type="match status" value="1"/>
</dbReference>
<dbReference type="InterPro" id="IPR002104">
    <property type="entry name" value="Integrase_catalytic"/>
</dbReference>
<dbReference type="GO" id="GO:0003677">
    <property type="term" value="F:DNA binding"/>
    <property type="evidence" value="ECO:0007669"/>
    <property type="project" value="UniProtKB-KW"/>
</dbReference>
<dbReference type="Pfam" id="PF00589">
    <property type="entry name" value="Phage_integrase"/>
    <property type="match status" value="1"/>
</dbReference>
<dbReference type="InterPro" id="IPR013762">
    <property type="entry name" value="Integrase-like_cat_sf"/>
</dbReference>
<dbReference type="PROSITE" id="PS51898">
    <property type="entry name" value="TYR_RECOMBINASE"/>
    <property type="match status" value="1"/>
</dbReference>
<dbReference type="InterPro" id="IPR010998">
    <property type="entry name" value="Integrase_recombinase_N"/>
</dbReference>
<dbReference type="STRING" id="1443111.Z949_1867"/>
<keyword evidence="3" id="KW-0238">DNA-binding</keyword>
<dbReference type="Gene3D" id="1.10.443.10">
    <property type="entry name" value="Intergrase catalytic core"/>
    <property type="match status" value="1"/>
</dbReference>
<dbReference type="PANTHER" id="PTHR30629">
    <property type="entry name" value="PROPHAGE INTEGRASE"/>
    <property type="match status" value="1"/>
</dbReference>
<dbReference type="CDD" id="cd00801">
    <property type="entry name" value="INT_P4_C"/>
    <property type="match status" value="1"/>
</dbReference>
<comment type="caution">
    <text evidence="6">The sequence shown here is derived from an EMBL/GenBank/DDBJ whole genome shotgun (WGS) entry which is preliminary data.</text>
</comment>
<keyword evidence="4" id="KW-0233">DNA recombination</keyword>
<evidence type="ECO:0000256" key="3">
    <source>
        <dbReference type="ARBA" id="ARBA00023125"/>
    </source>
</evidence>
<name>A0A420DH80_9RHOB</name>